<protein>
    <submittedName>
        <fullName evidence="2">Uncharacterized protein</fullName>
    </submittedName>
</protein>
<organism evidence="2 3">
    <name type="scientific">Rotaria sordida</name>
    <dbReference type="NCBI Taxonomy" id="392033"/>
    <lineage>
        <taxon>Eukaryota</taxon>
        <taxon>Metazoa</taxon>
        <taxon>Spiralia</taxon>
        <taxon>Gnathifera</taxon>
        <taxon>Rotifera</taxon>
        <taxon>Eurotatoria</taxon>
        <taxon>Bdelloidea</taxon>
        <taxon>Philodinida</taxon>
        <taxon>Philodinidae</taxon>
        <taxon>Rotaria</taxon>
    </lineage>
</organism>
<evidence type="ECO:0000256" key="1">
    <source>
        <dbReference type="SAM" id="MobiDB-lite"/>
    </source>
</evidence>
<sequence>MDKEYHHPLLYKNSSITLFESYIAIEKFIIDTRLSFIDQYKLFDLLKKLLPHEDNQLTCQGFLSWLVWRGNQHEEQQRQQEQQQQQQQRPSITDKRLYHERMILENEHVNKRLKTNGTSQTVVPYNDTCLVQYTQRQLEHNMNESSDIQQQIDRLQSIVLRLASNIDILNHQSDISNSSPVFFEPNIKHEQVEDNEPSELEIEEDHEDETSDVNHRLDFPASTSTNLTYSIHPIPTKTIMYEGRNMMKHLRPRTTLTSFARHVASDLFSREEIMAKLHVDHNNERDIFLRHCICTAWNLTEQELYLMWPKIRNALLQLRRDAIAGKCIRMNNKRKQQDQESNLNPCNSEYEDDESQNKSDLCK</sequence>
<dbReference type="AlphaFoldDB" id="A0A815EAZ3"/>
<dbReference type="EMBL" id="CAJNOT010002307">
    <property type="protein sequence ID" value="CAF1304423.1"/>
    <property type="molecule type" value="Genomic_DNA"/>
</dbReference>
<dbReference type="Proteomes" id="UP000663864">
    <property type="component" value="Unassembled WGS sequence"/>
</dbReference>
<comment type="caution">
    <text evidence="2">The sequence shown here is derived from an EMBL/GenBank/DDBJ whole genome shotgun (WGS) entry which is preliminary data.</text>
</comment>
<accession>A0A815EAZ3</accession>
<reference evidence="2" key="1">
    <citation type="submission" date="2021-02" db="EMBL/GenBank/DDBJ databases">
        <authorList>
            <person name="Nowell W R."/>
        </authorList>
    </citation>
    <scope>NUCLEOTIDE SEQUENCE</scope>
</reference>
<name>A0A815EAZ3_9BILA</name>
<evidence type="ECO:0000313" key="3">
    <source>
        <dbReference type="Proteomes" id="UP000663864"/>
    </source>
</evidence>
<feature type="region of interest" description="Disordered" evidence="1">
    <location>
        <begin position="190"/>
        <end position="212"/>
    </location>
</feature>
<proteinExistence type="predicted"/>
<gene>
    <name evidence="2" type="ORF">ZHD862_LOCUS28139</name>
</gene>
<feature type="compositionally biased region" description="Acidic residues" evidence="1">
    <location>
        <begin position="193"/>
        <end position="211"/>
    </location>
</feature>
<evidence type="ECO:0000313" key="2">
    <source>
        <dbReference type="EMBL" id="CAF1304423.1"/>
    </source>
</evidence>
<feature type="region of interest" description="Disordered" evidence="1">
    <location>
        <begin position="333"/>
        <end position="363"/>
    </location>
</feature>